<evidence type="ECO:0000256" key="1">
    <source>
        <dbReference type="ARBA" id="ARBA00004651"/>
    </source>
</evidence>
<feature type="transmembrane region" description="Helical" evidence="9">
    <location>
        <begin position="333"/>
        <end position="351"/>
    </location>
</feature>
<evidence type="ECO:0000256" key="5">
    <source>
        <dbReference type="ARBA" id="ARBA00022692"/>
    </source>
</evidence>
<dbReference type="FunFam" id="1.10.3470.10:FF:000001">
    <property type="entry name" value="Vitamin B12 ABC transporter permease BtuC"/>
    <property type="match status" value="1"/>
</dbReference>
<keyword evidence="5 9" id="KW-0812">Transmembrane</keyword>
<dbReference type="InterPro" id="IPR037294">
    <property type="entry name" value="ABC_BtuC-like"/>
</dbReference>
<feature type="transmembrane region" description="Helical" evidence="9">
    <location>
        <begin position="86"/>
        <end position="106"/>
    </location>
</feature>
<feature type="transmembrane region" description="Helical" evidence="9">
    <location>
        <begin position="144"/>
        <end position="162"/>
    </location>
</feature>
<dbReference type="EMBL" id="PDJF01000001">
    <property type="protein sequence ID" value="PFG27882.1"/>
    <property type="molecule type" value="Genomic_DNA"/>
</dbReference>
<feature type="transmembrane region" description="Helical" evidence="9">
    <location>
        <begin position="30"/>
        <end position="51"/>
    </location>
</feature>
<keyword evidence="3" id="KW-0813">Transport</keyword>
<feature type="transmembrane region" description="Helical" evidence="9">
    <location>
        <begin position="261"/>
        <end position="294"/>
    </location>
</feature>
<organism evidence="10 11">
    <name type="scientific">Corynebacterium renale</name>
    <dbReference type="NCBI Taxonomy" id="1724"/>
    <lineage>
        <taxon>Bacteria</taxon>
        <taxon>Bacillati</taxon>
        <taxon>Actinomycetota</taxon>
        <taxon>Actinomycetes</taxon>
        <taxon>Mycobacteriales</taxon>
        <taxon>Corynebacteriaceae</taxon>
        <taxon>Corynebacterium</taxon>
    </lineage>
</organism>
<dbReference type="InterPro" id="IPR000522">
    <property type="entry name" value="ABC_transptr_permease_BtuC"/>
</dbReference>
<evidence type="ECO:0000256" key="3">
    <source>
        <dbReference type="ARBA" id="ARBA00022448"/>
    </source>
</evidence>
<keyword evidence="6 9" id="KW-1133">Transmembrane helix</keyword>
<evidence type="ECO:0000256" key="2">
    <source>
        <dbReference type="ARBA" id="ARBA00007935"/>
    </source>
</evidence>
<dbReference type="AlphaFoldDB" id="A0A2A9DPH3"/>
<comment type="subcellular location">
    <subcellularLocation>
        <location evidence="1">Cell membrane</location>
        <topology evidence="1">Multi-pass membrane protein</topology>
    </subcellularLocation>
</comment>
<evidence type="ECO:0000256" key="6">
    <source>
        <dbReference type="ARBA" id="ARBA00022989"/>
    </source>
</evidence>
<reference evidence="10 11" key="1">
    <citation type="submission" date="2017-10" db="EMBL/GenBank/DDBJ databases">
        <title>Sequencing the genomes of 1000 actinobacteria strains.</title>
        <authorList>
            <person name="Klenk H.-P."/>
        </authorList>
    </citation>
    <scope>NUCLEOTIDE SEQUENCE [LARGE SCALE GENOMIC DNA]</scope>
    <source>
        <strain evidence="10 11">DSM 20688</strain>
    </source>
</reference>
<keyword evidence="7 9" id="KW-0472">Membrane</keyword>
<dbReference type="GO" id="GO:0033214">
    <property type="term" value="P:siderophore-iron import into cell"/>
    <property type="evidence" value="ECO:0007669"/>
    <property type="project" value="TreeGrafter"/>
</dbReference>
<dbReference type="PANTHER" id="PTHR30472:SF25">
    <property type="entry name" value="ABC TRANSPORTER PERMEASE PROTEIN MJ0876-RELATED"/>
    <property type="match status" value="1"/>
</dbReference>
<dbReference type="GO" id="GO:0022857">
    <property type="term" value="F:transmembrane transporter activity"/>
    <property type="evidence" value="ECO:0007669"/>
    <property type="project" value="InterPro"/>
</dbReference>
<comment type="caution">
    <text evidence="10">The sequence shown here is derived from an EMBL/GenBank/DDBJ whole genome shotgun (WGS) entry which is preliminary data.</text>
</comment>
<comment type="similarity">
    <text evidence="2">Belongs to the binding-protein-dependent transport system permease family. FecCD subfamily.</text>
</comment>
<dbReference type="Pfam" id="PF01032">
    <property type="entry name" value="FecCD"/>
    <property type="match status" value="1"/>
</dbReference>
<feature type="transmembrane region" description="Helical" evidence="9">
    <location>
        <begin position="222"/>
        <end position="241"/>
    </location>
</feature>
<name>A0A2A9DPH3_9CORY</name>
<feature type="transmembrane region" description="Helical" evidence="9">
    <location>
        <begin position="306"/>
        <end position="327"/>
    </location>
</feature>
<dbReference type="GO" id="GO:0005886">
    <property type="term" value="C:plasma membrane"/>
    <property type="evidence" value="ECO:0007669"/>
    <property type="project" value="UniProtKB-SubCell"/>
</dbReference>
<protein>
    <submittedName>
        <fullName evidence="10">Iron complex transport system permease protein</fullName>
    </submittedName>
</protein>
<dbReference type="STRING" id="1724.GCA_001044175_02394"/>
<evidence type="ECO:0000256" key="9">
    <source>
        <dbReference type="SAM" id="Phobius"/>
    </source>
</evidence>
<evidence type="ECO:0000313" key="11">
    <source>
        <dbReference type="Proteomes" id="UP000221653"/>
    </source>
</evidence>
<feature type="transmembrane region" description="Helical" evidence="9">
    <location>
        <begin position="118"/>
        <end position="138"/>
    </location>
</feature>
<evidence type="ECO:0000313" key="10">
    <source>
        <dbReference type="EMBL" id="PFG27882.1"/>
    </source>
</evidence>
<evidence type="ECO:0000256" key="4">
    <source>
        <dbReference type="ARBA" id="ARBA00022475"/>
    </source>
</evidence>
<dbReference type="CDD" id="cd06550">
    <property type="entry name" value="TM_ABC_iron-siderophores_like"/>
    <property type="match status" value="1"/>
</dbReference>
<accession>A0A2A9DPH3</accession>
<keyword evidence="11" id="KW-1185">Reference proteome</keyword>
<gene>
    <name evidence="10" type="ORF">ATK06_0962</name>
</gene>
<feature type="region of interest" description="Disordered" evidence="8">
    <location>
        <begin position="1"/>
        <end position="20"/>
    </location>
</feature>
<dbReference type="Gene3D" id="1.10.3470.10">
    <property type="entry name" value="ABC transporter involved in vitamin B12 uptake, BtuC"/>
    <property type="match status" value="1"/>
</dbReference>
<dbReference type="PANTHER" id="PTHR30472">
    <property type="entry name" value="FERRIC ENTEROBACTIN TRANSPORT SYSTEM PERMEASE PROTEIN"/>
    <property type="match status" value="1"/>
</dbReference>
<dbReference type="SUPFAM" id="SSF81345">
    <property type="entry name" value="ABC transporter involved in vitamin B12 uptake, BtuC"/>
    <property type="match status" value="1"/>
</dbReference>
<feature type="compositionally biased region" description="Basic and acidic residues" evidence="8">
    <location>
        <begin position="7"/>
        <end position="20"/>
    </location>
</feature>
<dbReference type="Proteomes" id="UP000221653">
    <property type="component" value="Unassembled WGS sequence"/>
</dbReference>
<evidence type="ECO:0000256" key="7">
    <source>
        <dbReference type="ARBA" id="ARBA00023136"/>
    </source>
</evidence>
<proteinExistence type="inferred from homology"/>
<keyword evidence="4" id="KW-1003">Cell membrane</keyword>
<feature type="transmembrane region" description="Helical" evidence="9">
    <location>
        <begin position="174"/>
        <end position="194"/>
    </location>
</feature>
<sequence length="362" mass="37175">MSMQHTHPAEEAETRAGSDNDAPRISTWRIAVAWVVGILALIVIAVASVFMGTASLTVPEVLGTFGLGGYEAPSLLRQSILLELRIPRILMAIVVGAALAVAGACLQTVTRNALAEPYLLGISGGSSVGAVAVIVLGISGAIGVTGGAMIGGLAAFGLLMILLRGSGFQSARVVLTGVLVGQFSQAIMYMLMFAKGDADAIQSITAWLLGALGTSRWDQLALTAPVCAVAVIILWALSRYLDVLSLGDDTAESMGVPVVWTRAAVLVIVALLTASTVAAVGAIGFVGLIVPHAVRMLVGSAHRHVIPLAALVGGILLVLADAVARILFDAQELPVGVITALIGVPVFFVILRRGQRAKGRAA</sequence>
<evidence type="ECO:0000256" key="8">
    <source>
        <dbReference type="SAM" id="MobiDB-lite"/>
    </source>
</evidence>